<dbReference type="PROSITE" id="PS00198">
    <property type="entry name" value="4FE4S_FER_1"/>
    <property type="match status" value="1"/>
</dbReference>
<dbReference type="Pfam" id="PF13188">
    <property type="entry name" value="PAS_8"/>
    <property type="match status" value="1"/>
</dbReference>
<evidence type="ECO:0000256" key="4">
    <source>
        <dbReference type="ARBA" id="ARBA00023014"/>
    </source>
</evidence>
<proteinExistence type="predicted"/>
<evidence type="ECO:0000313" key="9">
    <source>
        <dbReference type="Proteomes" id="UP000297597"/>
    </source>
</evidence>
<dbReference type="CDD" id="cd00130">
    <property type="entry name" value="PAS"/>
    <property type="match status" value="1"/>
</dbReference>
<dbReference type="InterPro" id="IPR050340">
    <property type="entry name" value="Cytosolic_Fe-S_CAF"/>
</dbReference>
<dbReference type="Gene3D" id="3.30.70.20">
    <property type="match status" value="1"/>
</dbReference>
<reference evidence="8 9" key="1">
    <citation type="journal article" date="2018" name="Environ. Microbiol.">
        <title>Novel energy conservation strategies and behaviour of Pelotomaculum schinkii driving syntrophic propionate catabolism.</title>
        <authorList>
            <person name="Hidalgo-Ahumada C.A.P."/>
            <person name="Nobu M.K."/>
            <person name="Narihiro T."/>
            <person name="Tamaki H."/>
            <person name="Liu W.T."/>
            <person name="Kamagata Y."/>
            <person name="Stams A.J.M."/>
            <person name="Imachi H."/>
            <person name="Sousa D.Z."/>
        </authorList>
    </citation>
    <scope>NUCLEOTIDE SEQUENCE [LARGE SCALE GENOMIC DNA]</scope>
    <source>
        <strain evidence="8 9">MGP</strain>
    </source>
</reference>
<dbReference type="GO" id="GO:0046872">
    <property type="term" value="F:metal ion binding"/>
    <property type="evidence" value="ECO:0007669"/>
    <property type="project" value="UniProtKB-KW"/>
</dbReference>
<dbReference type="EMBL" id="QFFZ01000026">
    <property type="protein sequence ID" value="TEB10445.1"/>
    <property type="molecule type" value="Genomic_DNA"/>
</dbReference>
<comment type="caution">
    <text evidence="8">The sequence shown here is derived from an EMBL/GenBank/DDBJ whole genome shotgun (WGS) entry which is preliminary data.</text>
</comment>
<dbReference type="SUPFAM" id="SSF55785">
    <property type="entry name" value="PYP-like sensor domain (PAS domain)"/>
    <property type="match status" value="1"/>
</dbReference>
<dbReference type="InterPro" id="IPR017896">
    <property type="entry name" value="4Fe4S_Fe-S-bd"/>
</dbReference>
<evidence type="ECO:0000259" key="7">
    <source>
        <dbReference type="PROSITE" id="PS51656"/>
    </source>
</evidence>
<dbReference type="RefSeq" id="WP_134214175.1">
    <property type="nucleotide sequence ID" value="NZ_QFFZ01000026.1"/>
</dbReference>
<dbReference type="SUPFAM" id="SSF54862">
    <property type="entry name" value="4Fe-4S ferredoxins"/>
    <property type="match status" value="1"/>
</dbReference>
<dbReference type="InterPro" id="IPR009016">
    <property type="entry name" value="Fe_hydrogenase"/>
</dbReference>
<dbReference type="Pfam" id="PF04060">
    <property type="entry name" value="FeS"/>
    <property type="match status" value="1"/>
</dbReference>
<dbReference type="InterPro" id="IPR017900">
    <property type="entry name" value="4Fe4S_Fe_S_CS"/>
</dbReference>
<dbReference type="Pfam" id="PF12838">
    <property type="entry name" value="Fer4_7"/>
    <property type="match status" value="1"/>
</dbReference>
<feature type="domain" description="PAS" evidence="5">
    <location>
        <begin position="415"/>
        <end position="488"/>
    </location>
</feature>
<evidence type="ECO:0000259" key="6">
    <source>
        <dbReference type="PROSITE" id="PS51379"/>
    </source>
</evidence>
<keyword evidence="1" id="KW-0004">4Fe-4S</keyword>
<feature type="domain" description="4Fe-4S ferredoxin-type" evidence="6">
    <location>
        <begin position="37"/>
        <end position="66"/>
    </location>
</feature>
<dbReference type="InterPro" id="IPR035965">
    <property type="entry name" value="PAS-like_dom_sf"/>
</dbReference>
<keyword evidence="4" id="KW-0411">Iron-sulfur</keyword>
<organism evidence="8 9">
    <name type="scientific">Pelotomaculum propionicicum</name>
    <dbReference type="NCBI Taxonomy" id="258475"/>
    <lineage>
        <taxon>Bacteria</taxon>
        <taxon>Bacillati</taxon>
        <taxon>Bacillota</taxon>
        <taxon>Clostridia</taxon>
        <taxon>Eubacteriales</taxon>
        <taxon>Desulfotomaculaceae</taxon>
        <taxon>Pelotomaculum</taxon>
    </lineage>
</organism>
<keyword evidence="3" id="KW-0408">Iron</keyword>
<evidence type="ECO:0000259" key="5">
    <source>
        <dbReference type="PROSITE" id="PS50112"/>
    </source>
</evidence>
<keyword evidence="9" id="KW-1185">Reference proteome</keyword>
<protein>
    <submittedName>
        <fullName evidence="8">Iron hydrogenase 1</fullName>
        <ecNumber evidence="8">1.12.7.2</ecNumber>
    </submittedName>
</protein>
<accession>A0A4Y7RN91</accession>
<evidence type="ECO:0000256" key="2">
    <source>
        <dbReference type="ARBA" id="ARBA00022723"/>
    </source>
</evidence>
<keyword evidence="2" id="KW-0479">Metal-binding</keyword>
<dbReference type="Gene3D" id="1.10.15.40">
    <property type="entry name" value="Electron transport complex subunit B, putative Fe-S cluster"/>
    <property type="match status" value="1"/>
</dbReference>
<dbReference type="EC" id="1.12.7.2" evidence="8"/>
<dbReference type="GO" id="GO:0051539">
    <property type="term" value="F:4 iron, 4 sulfur cluster binding"/>
    <property type="evidence" value="ECO:0007669"/>
    <property type="project" value="UniProtKB-KW"/>
</dbReference>
<dbReference type="InterPro" id="IPR000014">
    <property type="entry name" value="PAS"/>
</dbReference>
<name>A0A4Y7RN91_9FIRM</name>
<gene>
    <name evidence="8" type="ORF">Pmgp_02354</name>
</gene>
<dbReference type="PANTHER" id="PTHR11615">
    <property type="entry name" value="NITRATE, FORMATE, IRON DEHYDROGENASE"/>
    <property type="match status" value="1"/>
</dbReference>
<dbReference type="Gene3D" id="3.30.450.20">
    <property type="entry name" value="PAS domain"/>
    <property type="match status" value="1"/>
</dbReference>
<dbReference type="OrthoDB" id="9798098at2"/>
<evidence type="ECO:0000256" key="1">
    <source>
        <dbReference type="ARBA" id="ARBA00022485"/>
    </source>
</evidence>
<evidence type="ECO:0000256" key="3">
    <source>
        <dbReference type="ARBA" id="ARBA00023004"/>
    </source>
</evidence>
<dbReference type="PROSITE" id="PS51656">
    <property type="entry name" value="4FE4S"/>
    <property type="match status" value="1"/>
</dbReference>
<dbReference type="GO" id="GO:0008901">
    <property type="term" value="F:ferredoxin hydrogenase activity"/>
    <property type="evidence" value="ECO:0007669"/>
    <property type="project" value="UniProtKB-EC"/>
</dbReference>
<dbReference type="InterPro" id="IPR004108">
    <property type="entry name" value="Fe_hydrogenase_lsu_C"/>
</dbReference>
<dbReference type="Proteomes" id="UP000297597">
    <property type="component" value="Unassembled WGS sequence"/>
</dbReference>
<evidence type="ECO:0000313" key="8">
    <source>
        <dbReference type="EMBL" id="TEB10445.1"/>
    </source>
</evidence>
<dbReference type="PROSITE" id="PS51379">
    <property type="entry name" value="4FE4S_FER_2"/>
    <property type="match status" value="2"/>
</dbReference>
<sequence>MELIYTIDARCRDCYKCVRECPVKAIRIKNVIGSEAQKAEVMKERCVHDGRCVLVCPQQAKKVRNDVDKVKELISSGRQVVASLAPSFAAGFPLDKPGRVISALRKLGFASVQETAFGAELVAAEHKKLPADRTFLSSACPSVVSLVEKHFPDLISYLSPIVSPMTAHARIIKSMNPGAAVVFIGPCIAKKDEAEEEQFTGTIDAVLGFGETWDWMQEEITDLEHLPAEYCEEFDGPRAGNGKLFPLDGGMLRTAGMSTDGLDDSVMVISGLKSCMDFLNHLQQHKACKAKLVELLACPGGCVSGPVSVSEEDVFIKKQRILDYFHENVSHEDDRKTFSFKNIELYRSNSNRQIPLPRPSEEELNEIFARTGKTNPEARLNCGSCGYATCRDKAIAVYQGFAEMKMCIPYMRERAESVSNRVIAAMPNGMIIVNRDLKILEINDVAREMLGVSGENLKGGDLSRVMDPANFLYVAASGLPLNRIMNYEQKDLITREIIFPLGSEEIAGILIDITEDSKQKEQQDILKNETINRAEEVIAKQMQVAQEIAGLLGETTADTKVLLTKLIKLVKNK</sequence>
<feature type="domain" description="4Fe-4S" evidence="7">
    <location>
        <begin position="363"/>
        <end position="424"/>
    </location>
</feature>
<dbReference type="SUPFAM" id="SSF53920">
    <property type="entry name" value="Fe-only hydrogenase"/>
    <property type="match status" value="1"/>
</dbReference>
<feature type="domain" description="4Fe-4S ferredoxin-type" evidence="6">
    <location>
        <begin position="3"/>
        <end position="31"/>
    </location>
</feature>
<dbReference type="Gene3D" id="3.40.950.10">
    <property type="entry name" value="Fe-only Hydrogenase (Larger Subunit), Chain L, domain 3"/>
    <property type="match status" value="1"/>
</dbReference>
<keyword evidence="8" id="KW-0560">Oxidoreductase</keyword>
<dbReference type="InterPro" id="IPR007202">
    <property type="entry name" value="4Fe-4S_dom"/>
</dbReference>
<dbReference type="SMART" id="SM00091">
    <property type="entry name" value="PAS"/>
    <property type="match status" value="1"/>
</dbReference>
<dbReference type="Pfam" id="PF02906">
    <property type="entry name" value="Fe_hyd_lg_C"/>
    <property type="match status" value="1"/>
</dbReference>
<dbReference type="PROSITE" id="PS50112">
    <property type="entry name" value="PAS"/>
    <property type="match status" value="1"/>
</dbReference>
<dbReference type="AlphaFoldDB" id="A0A4Y7RN91"/>